<gene>
    <name evidence="1" type="ORF">B7P43_G07613</name>
</gene>
<proteinExistence type="predicted"/>
<protein>
    <submittedName>
        <fullName evidence="1">Uncharacterized protein</fullName>
    </submittedName>
</protein>
<dbReference type="InterPro" id="IPR036397">
    <property type="entry name" value="RNaseH_sf"/>
</dbReference>
<dbReference type="Gene3D" id="3.30.420.10">
    <property type="entry name" value="Ribonuclease H-like superfamily/Ribonuclease H"/>
    <property type="match status" value="1"/>
</dbReference>
<dbReference type="EMBL" id="NEVH01026092">
    <property type="protein sequence ID" value="PNF14777.1"/>
    <property type="molecule type" value="Genomic_DNA"/>
</dbReference>
<organism evidence="1 2">
    <name type="scientific">Cryptotermes secundus</name>
    <dbReference type="NCBI Taxonomy" id="105785"/>
    <lineage>
        <taxon>Eukaryota</taxon>
        <taxon>Metazoa</taxon>
        <taxon>Ecdysozoa</taxon>
        <taxon>Arthropoda</taxon>
        <taxon>Hexapoda</taxon>
        <taxon>Insecta</taxon>
        <taxon>Pterygota</taxon>
        <taxon>Neoptera</taxon>
        <taxon>Polyneoptera</taxon>
        <taxon>Dictyoptera</taxon>
        <taxon>Blattodea</taxon>
        <taxon>Blattoidea</taxon>
        <taxon>Termitoidae</taxon>
        <taxon>Kalotermitidae</taxon>
        <taxon>Cryptotermitinae</taxon>
        <taxon>Cryptotermes</taxon>
    </lineage>
</organism>
<accession>A0A2J7PEL3</accession>
<keyword evidence="2" id="KW-1185">Reference proteome</keyword>
<sequence>MTVLEYPTHSPDLAPSDLFLVPKIKEILKGRYFDDNEDLRSNTTAALKVIPQNHFQKRRFTISELSCEFPQISLTLLYEIITG</sequence>
<dbReference type="Proteomes" id="UP000235965">
    <property type="component" value="Unassembled WGS sequence"/>
</dbReference>
<dbReference type="GO" id="GO:0003676">
    <property type="term" value="F:nucleic acid binding"/>
    <property type="evidence" value="ECO:0007669"/>
    <property type="project" value="InterPro"/>
</dbReference>
<dbReference type="AlphaFoldDB" id="A0A2J7PEL3"/>
<comment type="caution">
    <text evidence="1">The sequence shown here is derived from an EMBL/GenBank/DDBJ whole genome shotgun (WGS) entry which is preliminary data.</text>
</comment>
<reference evidence="1 2" key="1">
    <citation type="submission" date="2017-12" db="EMBL/GenBank/DDBJ databases">
        <title>Hemimetabolous genomes reveal molecular basis of termite eusociality.</title>
        <authorList>
            <person name="Harrison M.C."/>
            <person name="Jongepier E."/>
            <person name="Robertson H.M."/>
            <person name="Arning N."/>
            <person name="Bitard-Feildel T."/>
            <person name="Chao H."/>
            <person name="Childers C.P."/>
            <person name="Dinh H."/>
            <person name="Doddapaneni H."/>
            <person name="Dugan S."/>
            <person name="Gowin J."/>
            <person name="Greiner C."/>
            <person name="Han Y."/>
            <person name="Hu H."/>
            <person name="Hughes D.S.T."/>
            <person name="Huylmans A.-K."/>
            <person name="Kemena C."/>
            <person name="Kremer L.P.M."/>
            <person name="Lee S.L."/>
            <person name="Lopez-Ezquerra A."/>
            <person name="Mallet L."/>
            <person name="Monroy-Kuhn J.M."/>
            <person name="Moser A."/>
            <person name="Murali S.C."/>
            <person name="Muzny D.M."/>
            <person name="Otani S."/>
            <person name="Piulachs M.-D."/>
            <person name="Poelchau M."/>
            <person name="Qu J."/>
            <person name="Schaub F."/>
            <person name="Wada-Katsumata A."/>
            <person name="Worley K.C."/>
            <person name="Xie Q."/>
            <person name="Ylla G."/>
            <person name="Poulsen M."/>
            <person name="Gibbs R.A."/>
            <person name="Schal C."/>
            <person name="Richards S."/>
            <person name="Belles X."/>
            <person name="Korb J."/>
            <person name="Bornberg-Bauer E."/>
        </authorList>
    </citation>
    <scope>NUCLEOTIDE SEQUENCE [LARGE SCALE GENOMIC DNA]</scope>
    <source>
        <tissue evidence="1">Whole body</tissue>
    </source>
</reference>
<dbReference type="InParanoid" id="A0A2J7PEL3"/>
<name>A0A2J7PEL3_9NEOP</name>
<evidence type="ECO:0000313" key="2">
    <source>
        <dbReference type="Proteomes" id="UP000235965"/>
    </source>
</evidence>
<evidence type="ECO:0000313" key="1">
    <source>
        <dbReference type="EMBL" id="PNF14777.1"/>
    </source>
</evidence>